<evidence type="ECO:0000313" key="2">
    <source>
        <dbReference type="Proteomes" id="UP000009172"/>
    </source>
</evidence>
<proteinExistence type="predicted"/>
<reference evidence="2" key="1">
    <citation type="journal article" date="2012" name="MBio">
        <title>Comparative genome analysis of Trichophyton rubrum and related dermatophytes reveals candidate genes involved in infection.</title>
        <authorList>
            <person name="Martinez D.A."/>
            <person name="Oliver B.G."/>
            <person name="Graeser Y."/>
            <person name="Goldberg J.M."/>
            <person name="Li W."/>
            <person name="Martinez-Rossi N.M."/>
            <person name="Monod M."/>
            <person name="Shelest E."/>
            <person name="Barton R.C."/>
            <person name="Birch E."/>
            <person name="Brakhage A.A."/>
            <person name="Chen Z."/>
            <person name="Gurr S.J."/>
            <person name="Heiman D."/>
            <person name="Heitman J."/>
            <person name="Kosti I."/>
            <person name="Rossi A."/>
            <person name="Saif S."/>
            <person name="Samalova M."/>
            <person name="Saunders C.W."/>
            <person name="Shea T."/>
            <person name="Summerbell R.C."/>
            <person name="Xu J."/>
            <person name="Young S."/>
            <person name="Zeng Q."/>
            <person name="Birren B.W."/>
            <person name="Cuomo C.A."/>
            <person name="White T.C."/>
        </authorList>
    </citation>
    <scope>NUCLEOTIDE SEQUENCE [LARGE SCALE GENOMIC DNA]</scope>
    <source>
        <strain evidence="2">CBS 112818</strain>
    </source>
</reference>
<accession>F2S9V9</accession>
<protein>
    <submittedName>
        <fullName evidence="1">Uncharacterized protein</fullName>
    </submittedName>
</protein>
<organism evidence="1 2">
    <name type="scientific">Trichophyton tonsurans (strain CBS 112818)</name>
    <name type="common">Scalp ringworm fungus</name>
    <dbReference type="NCBI Taxonomy" id="647933"/>
    <lineage>
        <taxon>Eukaryota</taxon>
        <taxon>Fungi</taxon>
        <taxon>Dikarya</taxon>
        <taxon>Ascomycota</taxon>
        <taxon>Pezizomycotina</taxon>
        <taxon>Eurotiomycetes</taxon>
        <taxon>Eurotiomycetidae</taxon>
        <taxon>Onygenales</taxon>
        <taxon>Arthrodermataceae</taxon>
        <taxon>Trichophyton</taxon>
    </lineage>
</organism>
<name>F2S9V9_TRIT1</name>
<keyword evidence="2" id="KW-1185">Reference proteome</keyword>
<dbReference type="EMBL" id="GG698537">
    <property type="protein sequence ID" value="EGE00359.1"/>
    <property type="molecule type" value="Genomic_DNA"/>
</dbReference>
<dbReference type="Proteomes" id="UP000009172">
    <property type="component" value="Unassembled WGS sequence"/>
</dbReference>
<dbReference type="HOGENOM" id="CLU_2689584_0_0_1"/>
<sequence>MELWATDRSPWLTWRLLKWVEDKEEELGRLKLVGSARRTPHSETQPLEVPEQRKGLLRKQTDVFQTSHGKHLPP</sequence>
<evidence type="ECO:0000313" key="1">
    <source>
        <dbReference type="EMBL" id="EGE00359.1"/>
    </source>
</evidence>
<gene>
    <name evidence="1" type="ORF">TESG_08645</name>
</gene>
<dbReference type="AlphaFoldDB" id="F2S9V9"/>